<gene>
    <name evidence="4" type="ORF">OOZ53_04515</name>
</gene>
<dbReference type="InterPro" id="IPR036291">
    <property type="entry name" value="NAD(P)-bd_dom_sf"/>
</dbReference>
<reference evidence="4" key="1">
    <citation type="submission" date="2022-11" db="EMBL/GenBank/DDBJ databases">
        <title>Hoeflea poritis sp. nov., isolated from scleractinian coral Porites lutea.</title>
        <authorList>
            <person name="Zhang G."/>
            <person name="Wei Q."/>
            <person name="Cai L."/>
        </authorList>
    </citation>
    <scope>NUCLEOTIDE SEQUENCE</scope>
    <source>
        <strain evidence="4">E7-10</strain>
    </source>
</reference>
<dbReference type="SUPFAM" id="SSF51735">
    <property type="entry name" value="NAD(P)-binding Rossmann-fold domains"/>
    <property type="match status" value="1"/>
</dbReference>
<name>A0ABT4VKP3_9HYPH</name>
<proteinExistence type="inferred from homology"/>
<dbReference type="PROSITE" id="PS00061">
    <property type="entry name" value="ADH_SHORT"/>
    <property type="match status" value="1"/>
</dbReference>
<keyword evidence="2" id="KW-0560">Oxidoreductase</keyword>
<dbReference type="Proteomes" id="UP001148313">
    <property type="component" value="Unassembled WGS sequence"/>
</dbReference>
<dbReference type="NCBIfam" id="NF009466">
    <property type="entry name" value="PRK12826.1-2"/>
    <property type="match status" value="1"/>
</dbReference>
<dbReference type="Pfam" id="PF13561">
    <property type="entry name" value="adh_short_C2"/>
    <property type="match status" value="1"/>
</dbReference>
<keyword evidence="5" id="KW-1185">Reference proteome</keyword>
<protein>
    <submittedName>
        <fullName evidence="4">SDR family NAD(P)-dependent oxidoreductase</fullName>
    </submittedName>
</protein>
<dbReference type="InterPro" id="IPR002347">
    <property type="entry name" value="SDR_fam"/>
</dbReference>
<evidence type="ECO:0000256" key="2">
    <source>
        <dbReference type="ARBA" id="ARBA00023002"/>
    </source>
</evidence>
<organism evidence="4 5">
    <name type="scientific">Hoeflea poritis</name>
    <dbReference type="NCBI Taxonomy" id="2993659"/>
    <lineage>
        <taxon>Bacteria</taxon>
        <taxon>Pseudomonadati</taxon>
        <taxon>Pseudomonadota</taxon>
        <taxon>Alphaproteobacteria</taxon>
        <taxon>Hyphomicrobiales</taxon>
        <taxon>Rhizobiaceae</taxon>
        <taxon>Hoeflea</taxon>
    </lineage>
</organism>
<dbReference type="InterPro" id="IPR057326">
    <property type="entry name" value="KR_dom"/>
</dbReference>
<dbReference type="Gene3D" id="3.40.50.720">
    <property type="entry name" value="NAD(P)-binding Rossmann-like Domain"/>
    <property type="match status" value="1"/>
</dbReference>
<comment type="caution">
    <text evidence="4">The sequence shown here is derived from an EMBL/GenBank/DDBJ whole genome shotgun (WGS) entry which is preliminary data.</text>
</comment>
<dbReference type="PANTHER" id="PTHR42879">
    <property type="entry name" value="3-OXOACYL-(ACYL-CARRIER-PROTEIN) REDUCTASE"/>
    <property type="match status" value="1"/>
</dbReference>
<dbReference type="InterPro" id="IPR020904">
    <property type="entry name" value="Sc_DH/Rdtase_CS"/>
</dbReference>
<evidence type="ECO:0000313" key="5">
    <source>
        <dbReference type="Proteomes" id="UP001148313"/>
    </source>
</evidence>
<evidence type="ECO:0000256" key="1">
    <source>
        <dbReference type="ARBA" id="ARBA00006484"/>
    </source>
</evidence>
<evidence type="ECO:0000259" key="3">
    <source>
        <dbReference type="SMART" id="SM00822"/>
    </source>
</evidence>
<sequence>MGKLSGKHAVVTGGGSGVGAAIARKLAKAGATVTVSGRRREALDEVAKSQDGITARTCDVTDPDSVASLFATVSDDHGGADIVVANAGAAQASPFAKLDVASWRKTIDVNLTGVYLTIHAGVAAMENKDWGRIVTIASVAGLRGYPYVAHYCAAKHGAIGLTRSVAMELATSGITVNAICPGYTETPMLTEALDNVMDKTGMNRDEATKALLRTNPMGRFIQPDEVAQTVLWLCGPNSGAITGQAVSVSGGEV</sequence>
<evidence type="ECO:0000313" key="4">
    <source>
        <dbReference type="EMBL" id="MDA4844598.1"/>
    </source>
</evidence>
<dbReference type="CDD" id="cd05233">
    <property type="entry name" value="SDR_c"/>
    <property type="match status" value="1"/>
</dbReference>
<accession>A0ABT4VKP3</accession>
<dbReference type="PRINTS" id="PR00081">
    <property type="entry name" value="GDHRDH"/>
</dbReference>
<dbReference type="InterPro" id="IPR050259">
    <property type="entry name" value="SDR"/>
</dbReference>
<dbReference type="SMART" id="SM00822">
    <property type="entry name" value="PKS_KR"/>
    <property type="match status" value="1"/>
</dbReference>
<comment type="similarity">
    <text evidence="1">Belongs to the short-chain dehydrogenases/reductases (SDR) family.</text>
</comment>
<feature type="domain" description="Ketoreductase" evidence="3">
    <location>
        <begin position="7"/>
        <end position="182"/>
    </location>
</feature>
<dbReference type="PANTHER" id="PTHR42879:SF2">
    <property type="entry name" value="3-OXOACYL-[ACYL-CARRIER-PROTEIN] REDUCTASE FABG"/>
    <property type="match status" value="1"/>
</dbReference>
<dbReference type="PRINTS" id="PR00080">
    <property type="entry name" value="SDRFAMILY"/>
</dbReference>
<dbReference type="EMBL" id="JAPJZH010000002">
    <property type="protein sequence ID" value="MDA4844598.1"/>
    <property type="molecule type" value="Genomic_DNA"/>
</dbReference>
<dbReference type="RefSeq" id="WP_271088128.1">
    <property type="nucleotide sequence ID" value="NZ_JAPJZH010000002.1"/>
</dbReference>